<comment type="caution">
    <text evidence="8">The sequence shown here is derived from an EMBL/GenBank/DDBJ whole genome shotgun (WGS) entry which is preliminary data.</text>
</comment>
<evidence type="ECO:0000313" key="8">
    <source>
        <dbReference type="EMBL" id="OII71802.1"/>
    </source>
</evidence>
<reference evidence="8 9" key="1">
    <citation type="submission" date="2016-10" db="EMBL/GenBank/DDBJ databases">
        <title>Reductive evolution of mitochondrial metabolism and differential evolution of invasion-related proteins in Cryptosporidium.</title>
        <authorList>
            <person name="Liu S."/>
            <person name="Roellig D.M."/>
            <person name="Guo Y."/>
            <person name="Li N."/>
            <person name="Frace M.A."/>
            <person name="Tang K."/>
            <person name="Zhang L."/>
            <person name="Feng Y."/>
            <person name="Xiao L."/>
        </authorList>
    </citation>
    <scope>NUCLEOTIDE SEQUENCE [LARGE SCALE GENOMIC DNA]</scope>
    <source>
        <strain evidence="8">39726</strain>
    </source>
</reference>
<dbReference type="Pfam" id="PF00168">
    <property type="entry name" value="C2"/>
    <property type="match status" value="4"/>
</dbReference>
<comment type="subcellular location">
    <subcellularLocation>
        <location evidence="1">Membrane</location>
        <topology evidence="1">Single-pass membrane protein</topology>
    </subcellularLocation>
</comment>
<dbReference type="InterPro" id="IPR037721">
    <property type="entry name" value="Ferlin"/>
</dbReference>
<dbReference type="CDD" id="cd08374">
    <property type="entry name" value="C2F_Ferlin"/>
    <property type="match status" value="1"/>
</dbReference>
<proteinExistence type="predicted"/>
<keyword evidence="9" id="KW-1185">Reference proteome</keyword>
<dbReference type="GeneID" id="39977402"/>
<evidence type="ECO:0000256" key="5">
    <source>
        <dbReference type="ARBA" id="ARBA00023136"/>
    </source>
</evidence>
<feature type="domain" description="C2" evidence="7">
    <location>
        <begin position="1"/>
        <end position="113"/>
    </location>
</feature>
<dbReference type="InterPro" id="IPR037725">
    <property type="entry name" value="C2F_Ferlin"/>
</dbReference>
<protein>
    <recommendedName>
        <fullName evidence="7">C2 domain-containing protein</fullName>
    </recommendedName>
</protein>
<dbReference type="SMART" id="SM00239">
    <property type="entry name" value="C2"/>
    <property type="match status" value="4"/>
</dbReference>
<gene>
    <name evidence="8" type="ORF">cubi_00609</name>
</gene>
<evidence type="ECO:0000256" key="6">
    <source>
        <dbReference type="SAM" id="Phobius"/>
    </source>
</evidence>
<dbReference type="GO" id="GO:0016020">
    <property type="term" value="C:membrane"/>
    <property type="evidence" value="ECO:0007669"/>
    <property type="project" value="UniProtKB-SubCell"/>
</dbReference>
<dbReference type="PANTHER" id="PTHR12546:SF33">
    <property type="entry name" value="SPERM VESICLE FUSION PROTEIN FER-1"/>
    <property type="match status" value="1"/>
</dbReference>
<dbReference type="InterPro" id="IPR000008">
    <property type="entry name" value="C2_dom"/>
</dbReference>
<sequence length="1687" mass="193664">MVRELRSKYVVGFTIHAGKGFITPNQAPINPLVVVRCCGREYRTKIKYNKLIATQWDESHSWNDIFLTDSEWDMSFITFEVQSANSFWKNDIIGQCSIQLKTLKQRKNHFLKRHFNITEINDTFPKGLLYLTVYACGPNDTPPTSDVLELMNAEEDNFQTNQVDFLNQIVGSHDMSKEFSTLEREKQMYNLYVTIYRVEDLLFKKGLRDPFVTIEFSGCSMQSTIARGVLDHNFNECFRFPVVVPIVEDIIILKLWDDSTKPPTVITQGKFSFARVRSTTIPVRWYNFYGSSAFNIELGTRYSNNDIFFTENVSSQSDIYLGRILISLKTELLRSKDQLMPAQVMAAQPLDELFTQPCNIIADVYSIKGIFGKNACVEVSVGPNKQRTEFVPREIQDPNPDHCKNSILNKSKRQKSMDNFVYGSTQGRVPNIEIESQSKEEHTWDIIISVYTHTNSNINKVDAQGILSSSEIAHGSKRVAYCKLKITDIPHYIENKPLPPIWVPLKQTREGWIDMIENKERAYNNRFQPLSEAENEKNFEINNIQEIDLYSISSSAVLISISKQFVSSVKRTKRHTIKSIDYELRCYLYACRNLYETGREDRTNPYIVVSCNGVYTTSSVKVNSNNPTYLECLSLRAKVESDPITSLPTVAPITVSVFSRHSWGKRFIGLCTCIYDRINGRNKSNEPISTLEPCWIKLKGGGRLKSHVGDILLCIDIIKLCDSKMVPPQPLFPELKRVQMIITTTLLQDLFMMTEEDMKYNIKSKLSQNEDLSFLNRGIIGSKIEKYRILKEMSGDFFLENHERGNAYSTEIKSPIIEFIVSAFGRVDAATDNSENVDKLMKNSESGTKTSNSIPTYREIVQWKSITSVGTKEFFNKSWKTLRGYNFEFFKTISLDIFLPLSPLFDPRLTIRIFEGLVDDSKLVGEFVISLVSFLPWIPDVDSAHDWISSKHDFSNNIDVAKITSVLSRVSKKKNLIKHSGLASIALADIEEDKEKKTNSKAHPFPTVTQQEEMEELKKKSLMSQGLNQAGVPITLIKSYTVSNVYYPRISQNMFTMNLHIPFHFIIVAEGETTDKRNNLKIMTSNSGMDTGGVITTSTSGKTVSLRPSIDSTMEEFLSDIFVPIIPMRKKGFEGKMKTFGYLRGFVLLALPGVIEEINSRKNNENYPANSNLENDDITSQEILQAIENNKISRCYSHEMVRYIININSLYKRIKGENVYPNPVRVRLYILSALALVAPINNNTFYEQSLEKKTLFEKLKDKLSILNMFEQNVRIKSFYISIVYGSKEENFRSSAKGTFNPLFYVCQEYNVNFPVESRFEIRVWAIQERVYPYLACKIFGLLNQEKNESGENTDANGASNSELVVNEINNEVCQELGPEYDLFIGSTAMDLNDRWHSKEWRQMMREDHIPIEYRPLYRDCTSNANYGMLQMWVEIMSSNKAAVTKRYELSEPIPTEVEVRVIIWAGRDIKTASNLEYGDYLFKSTLDCKQYPEYRSEFGKNNPRVQQTDVHYNCRTGEPVFNWRFVYPHLVTPISGCLLQISIYHYSSFGNHEFIGEVNLDLRKYIMNVANSLEAIDEDVELPLVNSQSVDSSFDAGFVQLTIQIIPQSEANSKKVGMGRDMPNRFPKLVTPSVGRNWEDFLQLKERQDAFRPIWMKIRIIYVIFAIILFFIIGAVYPALFYQSINS</sequence>
<evidence type="ECO:0000256" key="4">
    <source>
        <dbReference type="ARBA" id="ARBA00022989"/>
    </source>
</evidence>
<dbReference type="OrthoDB" id="270970at2759"/>
<evidence type="ECO:0000256" key="3">
    <source>
        <dbReference type="ARBA" id="ARBA00022737"/>
    </source>
</evidence>
<dbReference type="VEuPathDB" id="CryptoDB:cubi_00609"/>
<evidence type="ECO:0000256" key="1">
    <source>
        <dbReference type="ARBA" id="ARBA00004167"/>
    </source>
</evidence>
<dbReference type="InterPro" id="IPR035892">
    <property type="entry name" value="C2_domain_sf"/>
</dbReference>
<keyword evidence="5 6" id="KW-0472">Membrane</keyword>
<dbReference type="PROSITE" id="PS50004">
    <property type="entry name" value="C2"/>
    <property type="match status" value="4"/>
</dbReference>
<dbReference type="Gene3D" id="2.60.40.150">
    <property type="entry name" value="C2 domain"/>
    <property type="match status" value="4"/>
</dbReference>
<dbReference type="RefSeq" id="XP_028873421.1">
    <property type="nucleotide sequence ID" value="XM_029017623.1"/>
</dbReference>
<evidence type="ECO:0000259" key="7">
    <source>
        <dbReference type="PROSITE" id="PS50004"/>
    </source>
</evidence>
<keyword evidence="2 6" id="KW-0812">Transmembrane</keyword>
<keyword evidence="4 6" id="KW-1133">Transmembrane helix</keyword>
<dbReference type="Proteomes" id="UP000186176">
    <property type="component" value="Unassembled WGS sequence"/>
</dbReference>
<accession>A0A1J4MC49</accession>
<organism evidence="8 9">
    <name type="scientific">Cryptosporidium ubiquitum</name>
    <dbReference type="NCBI Taxonomy" id="857276"/>
    <lineage>
        <taxon>Eukaryota</taxon>
        <taxon>Sar</taxon>
        <taxon>Alveolata</taxon>
        <taxon>Apicomplexa</taxon>
        <taxon>Conoidasida</taxon>
        <taxon>Coccidia</taxon>
        <taxon>Eucoccidiorida</taxon>
        <taxon>Eimeriorina</taxon>
        <taxon>Cryptosporidiidae</taxon>
        <taxon>Cryptosporidium</taxon>
    </lineage>
</organism>
<feature type="domain" description="C2" evidence="7">
    <location>
        <begin position="565"/>
        <end position="688"/>
    </location>
</feature>
<name>A0A1J4MC49_9CRYT</name>
<dbReference type="EMBL" id="LRBP01000027">
    <property type="protein sequence ID" value="OII71802.1"/>
    <property type="molecule type" value="Genomic_DNA"/>
</dbReference>
<dbReference type="CDD" id="cd00030">
    <property type="entry name" value="C2"/>
    <property type="match status" value="3"/>
</dbReference>
<evidence type="ECO:0000256" key="2">
    <source>
        <dbReference type="ARBA" id="ARBA00022692"/>
    </source>
</evidence>
<feature type="domain" description="C2" evidence="7">
    <location>
        <begin position="1437"/>
        <end position="1575"/>
    </location>
</feature>
<feature type="domain" description="C2" evidence="7">
    <location>
        <begin position="171"/>
        <end position="286"/>
    </location>
</feature>
<feature type="transmembrane region" description="Helical" evidence="6">
    <location>
        <begin position="1660"/>
        <end position="1682"/>
    </location>
</feature>
<dbReference type="SUPFAM" id="SSF49562">
    <property type="entry name" value="C2 domain (Calcium/lipid-binding domain, CaLB)"/>
    <property type="match status" value="4"/>
</dbReference>
<keyword evidence="3" id="KW-0677">Repeat</keyword>
<dbReference type="GO" id="GO:0007009">
    <property type="term" value="P:plasma membrane organization"/>
    <property type="evidence" value="ECO:0007669"/>
    <property type="project" value="TreeGrafter"/>
</dbReference>
<evidence type="ECO:0000313" key="9">
    <source>
        <dbReference type="Proteomes" id="UP000186176"/>
    </source>
</evidence>
<dbReference type="PANTHER" id="PTHR12546">
    <property type="entry name" value="FER-1-LIKE"/>
    <property type="match status" value="1"/>
</dbReference>